<dbReference type="InterPro" id="IPR045057">
    <property type="entry name" value="Gcn5-rel_NAT"/>
</dbReference>
<dbReference type="CDD" id="cd04301">
    <property type="entry name" value="NAT_SF"/>
    <property type="match status" value="1"/>
</dbReference>
<reference evidence="2 3" key="1">
    <citation type="submission" date="2016-10" db="EMBL/GenBank/DDBJ databases">
        <authorList>
            <person name="Varghese N."/>
            <person name="Submissions S."/>
        </authorList>
    </citation>
    <scope>NUCLEOTIDE SEQUENCE [LARGE SCALE GENOMIC DNA]</scope>
    <source>
        <strain evidence="2 3">WC1T17</strain>
    </source>
</reference>
<dbReference type="PROSITE" id="PS51729">
    <property type="entry name" value="GNAT_YJDJ"/>
    <property type="match status" value="1"/>
</dbReference>
<dbReference type="SUPFAM" id="SSF55729">
    <property type="entry name" value="Acyl-CoA N-acyltransferases (Nat)"/>
    <property type="match status" value="1"/>
</dbReference>
<protein>
    <recommendedName>
        <fullName evidence="1">N-acetyltransferase domain-containing protein</fullName>
    </recommendedName>
</protein>
<evidence type="ECO:0000259" key="1">
    <source>
        <dbReference type="PROSITE" id="PS51729"/>
    </source>
</evidence>
<accession>A0ABY1AD10</accession>
<dbReference type="InterPro" id="IPR031165">
    <property type="entry name" value="GNAT_YJDJ"/>
</dbReference>
<dbReference type="EMBL" id="FOCC01000012">
    <property type="protein sequence ID" value="SEM88921.1"/>
    <property type="molecule type" value="Genomic_DNA"/>
</dbReference>
<proteinExistence type="predicted"/>
<organism evidence="2 3">
    <name type="scientific">Ligilactobacillus ruminis</name>
    <dbReference type="NCBI Taxonomy" id="1623"/>
    <lineage>
        <taxon>Bacteria</taxon>
        <taxon>Bacillati</taxon>
        <taxon>Bacillota</taxon>
        <taxon>Bacilli</taxon>
        <taxon>Lactobacillales</taxon>
        <taxon>Lactobacillaceae</taxon>
        <taxon>Ligilactobacillus</taxon>
    </lineage>
</organism>
<gene>
    <name evidence="2" type="ORF">SAMN05216431_11230</name>
</gene>
<evidence type="ECO:0000313" key="2">
    <source>
        <dbReference type="EMBL" id="SEM88921.1"/>
    </source>
</evidence>
<sequence>MTFEWQKNEFNLKDDTNAMIATIGFTMINSNHTYVVERTFVDENHRGLGLAGKITQEFVEQVKTQNKTILPLCPFTQKYFEKHPELADLLFKR</sequence>
<comment type="caution">
    <text evidence="2">The sequence shown here is derived from an EMBL/GenBank/DDBJ whole genome shotgun (WGS) entry which is preliminary data.</text>
</comment>
<dbReference type="PANTHER" id="PTHR31435:SF10">
    <property type="entry name" value="BSR4717 PROTEIN"/>
    <property type="match status" value="1"/>
</dbReference>
<dbReference type="Proteomes" id="UP000182089">
    <property type="component" value="Unassembled WGS sequence"/>
</dbReference>
<name>A0ABY1AD10_9LACO</name>
<dbReference type="InterPro" id="IPR016181">
    <property type="entry name" value="Acyl_CoA_acyltransferase"/>
</dbReference>
<feature type="domain" description="N-acetyltransferase" evidence="1">
    <location>
        <begin position="2"/>
        <end position="91"/>
    </location>
</feature>
<dbReference type="Gene3D" id="3.40.630.30">
    <property type="match status" value="1"/>
</dbReference>
<evidence type="ECO:0000313" key="3">
    <source>
        <dbReference type="Proteomes" id="UP000182089"/>
    </source>
</evidence>
<dbReference type="PANTHER" id="PTHR31435">
    <property type="entry name" value="PROTEIN NATD1"/>
    <property type="match status" value="1"/>
</dbReference>
<dbReference type="Pfam" id="PF14542">
    <property type="entry name" value="Acetyltransf_CG"/>
    <property type="match status" value="1"/>
</dbReference>